<feature type="domain" description="SWIM-type" evidence="2">
    <location>
        <begin position="62"/>
        <end position="93"/>
    </location>
</feature>
<proteinExistence type="predicted"/>
<evidence type="ECO:0000313" key="3">
    <source>
        <dbReference type="EMBL" id="CAG8753644.1"/>
    </source>
</evidence>
<name>A0A9N9IY46_9GLOM</name>
<dbReference type="GO" id="GO:0008270">
    <property type="term" value="F:zinc ion binding"/>
    <property type="evidence" value="ECO:0007669"/>
    <property type="project" value="UniProtKB-KW"/>
</dbReference>
<dbReference type="EMBL" id="CAJVPY010015782">
    <property type="protein sequence ID" value="CAG8753644.1"/>
    <property type="molecule type" value="Genomic_DNA"/>
</dbReference>
<reference evidence="3" key="1">
    <citation type="submission" date="2021-06" db="EMBL/GenBank/DDBJ databases">
        <authorList>
            <person name="Kallberg Y."/>
            <person name="Tangrot J."/>
            <person name="Rosling A."/>
        </authorList>
    </citation>
    <scope>NUCLEOTIDE SEQUENCE</scope>
    <source>
        <strain evidence="3">MA453B</strain>
    </source>
</reference>
<dbReference type="OrthoDB" id="2416920at2759"/>
<dbReference type="PANTHER" id="PTHR35385:SF2">
    <property type="entry name" value="PROTEIN B, PUTATIVE-RELATED"/>
    <property type="match status" value="1"/>
</dbReference>
<accession>A0A9N9IY46</accession>
<dbReference type="InterPro" id="IPR007527">
    <property type="entry name" value="Znf_SWIM"/>
</dbReference>
<evidence type="ECO:0000259" key="2">
    <source>
        <dbReference type="PROSITE" id="PS50966"/>
    </source>
</evidence>
<comment type="caution">
    <text evidence="3">The sequence shown here is derived from an EMBL/GenBank/DDBJ whole genome shotgun (WGS) entry which is preliminary data.</text>
</comment>
<dbReference type="Pfam" id="PF04434">
    <property type="entry name" value="SWIM"/>
    <property type="match status" value="1"/>
</dbReference>
<dbReference type="PANTHER" id="PTHR35385">
    <property type="entry name" value="PROTEIN B, PUTATIVE-RELATED-RELATED"/>
    <property type="match status" value="1"/>
</dbReference>
<dbReference type="AlphaFoldDB" id="A0A9N9IY46"/>
<dbReference type="Proteomes" id="UP000789405">
    <property type="component" value="Unassembled WGS sequence"/>
</dbReference>
<keyword evidence="1" id="KW-0862">Zinc</keyword>
<evidence type="ECO:0000256" key="1">
    <source>
        <dbReference type="PROSITE-ProRule" id="PRU00325"/>
    </source>
</evidence>
<feature type="non-terminal residue" evidence="3">
    <location>
        <position position="116"/>
    </location>
</feature>
<gene>
    <name evidence="3" type="ORF">DERYTH_LOCUS17123</name>
</gene>
<keyword evidence="1" id="KW-0863">Zinc-finger</keyword>
<dbReference type="PROSITE" id="PS50966">
    <property type="entry name" value="ZF_SWIM"/>
    <property type="match status" value="1"/>
</dbReference>
<sequence>MNLSSRKLIRKIGKRCSMNSRDKVSETDDLSAKETVDANLIQKTEVENEFLVLNTRQNGLFYTVNTAIGTCTCSIGINGAPCKHQGAVATKFHITSLNFLPSLTADDRMVYTYIAR</sequence>
<keyword evidence="4" id="KW-1185">Reference proteome</keyword>
<protein>
    <submittedName>
        <fullName evidence="3">28458_t:CDS:1</fullName>
    </submittedName>
</protein>
<evidence type="ECO:0000313" key="4">
    <source>
        <dbReference type="Proteomes" id="UP000789405"/>
    </source>
</evidence>
<keyword evidence="1" id="KW-0479">Metal-binding</keyword>
<organism evidence="3 4">
    <name type="scientific">Dentiscutata erythropus</name>
    <dbReference type="NCBI Taxonomy" id="1348616"/>
    <lineage>
        <taxon>Eukaryota</taxon>
        <taxon>Fungi</taxon>
        <taxon>Fungi incertae sedis</taxon>
        <taxon>Mucoromycota</taxon>
        <taxon>Glomeromycotina</taxon>
        <taxon>Glomeromycetes</taxon>
        <taxon>Diversisporales</taxon>
        <taxon>Gigasporaceae</taxon>
        <taxon>Dentiscutata</taxon>
    </lineage>
</organism>